<organism evidence="3 4">
    <name type="scientific">Candidatus Thiodiazotropha endolucinida</name>
    <dbReference type="NCBI Taxonomy" id="1655433"/>
    <lineage>
        <taxon>Bacteria</taxon>
        <taxon>Pseudomonadati</taxon>
        <taxon>Pseudomonadota</taxon>
        <taxon>Gammaproteobacteria</taxon>
        <taxon>Chromatiales</taxon>
        <taxon>Sedimenticolaceae</taxon>
        <taxon>Candidatus Thiodiazotropha</taxon>
    </lineage>
</organism>
<dbReference type="GO" id="GO:0019825">
    <property type="term" value="F:oxygen binding"/>
    <property type="evidence" value="ECO:0007669"/>
    <property type="project" value="InterPro"/>
</dbReference>
<keyword evidence="1" id="KW-0408">Iron</keyword>
<dbReference type="EC" id="1.14.12.17" evidence="3"/>
<reference evidence="3 4" key="1">
    <citation type="submission" date="2016-06" db="EMBL/GenBank/DDBJ databases">
        <title>Genome sequence of endosymbiont of Candidatus Endolucinida thiodiazotropha.</title>
        <authorList>
            <person name="Poehlein A."/>
            <person name="Koenig S."/>
            <person name="Heiden S.E."/>
            <person name="Thuermer A."/>
            <person name="Voget S."/>
            <person name="Daniel R."/>
            <person name="Markert S."/>
            <person name="Gros O."/>
            <person name="Schweder T."/>
        </authorList>
    </citation>
    <scope>NUCLEOTIDE SEQUENCE [LARGE SCALE GENOMIC DNA]</scope>
    <source>
        <strain evidence="3 4">COS</strain>
    </source>
</reference>
<evidence type="ECO:0000256" key="1">
    <source>
        <dbReference type="RuleBase" id="RU000356"/>
    </source>
</evidence>
<dbReference type="InterPro" id="IPR009050">
    <property type="entry name" value="Globin-like_sf"/>
</dbReference>
<dbReference type="GO" id="GO:0005344">
    <property type="term" value="F:oxygen carrier activity"/>
    <property type="evidence" value="ECO:0007669"/>
    <property type="project" value="UniProtKB-KW"/>
</dbReference>
<dbReference type="EMBL" id="MARB01000012">
    <property type="protein sequence ID" value="ODJ87423.1"/>
    <property type="molecule type" value="Genomic_DNA"/>
</dbReference>
<evidence type="ECO:0000313" key="4">
    <source>
        <dbReference type="Proteomes" id="UP000094769"/>
    </source>
</evidence>
<keyword evidence="1" id="KW-0349">Heme</keyword>
<comment type="caution">
    <text evidence="3">The sequence shown here is derived from an EMBL/GenBank/DDBJ whole genome shotgun (WGS) entry which is preliminary data.</text>
</comment>
<proteinExistence type="inferred from homology"/>
<dbReference type="GO" id="GO:0008941">
    <property type="term" value="F:nitric oxide dioxygenase NAD(P)H activity"/>
    <property type="evidence" value="ECO:0007669"/>
    <property type="project" value="UniProtKB-EC"/>
</dbReference>
<accession>A0A7Z0VKR5</accession>
<keyword evidence="1" id="KW-0479">Metal-binding</keyword>
<keyword evidence="3" id="KW-0560">Oxidoreductase</keyword>
<dbReference type="Proteomes" id="UP000094769">
    <property type="component" value="Unassembled WGS sequence"/>
</dbReference>
<keyword evidence="4" id="KW-1185">Reference proteome</keyword>
<dbReference type="InterPro" id="IPR012292">
    <property type="entry name" value="Globin/Proto"/>
</dbReference>
<comment type="similarity">
    <text evidence="1">Belongs to the globin family.</text>
</comment>
<evidence type="ECO:0000259" key="2">
    <source>
        <dbReference type="Pfam" id="PF00042"/>
    </source>
</evidence>
<gene>
    <name evidence="3" type="primary">hmp</name>
    <name evidence="3" type="ORF">CODIS_23980</name>
</gene>
<keyword evidence="1" id="KW-0561">Oxygen transport</keyword>
<dbReference type="AlphaFoldDB" id="A0A7Z0VKR5"/>
<keyword evidence="1" id="KW-0813">Transport</keyword>
<feature type="domain" description="Globin" evidence="2">
    <location>
        <begin position="32"/>
        <end position="128"/>
    </location>
</feature>
<dbReference type="GO" id="GO:0020037">
    <property type="term" value="F:heme binding"/>
    <property type="evidence" value="ECO:0007669"/>
    <property type="project" value="InterPro"/>
</dbReference>
<protein>
    <submittedName>
        <fullName evidence="3">Flavohemoprotein</fullName>
        <ecNumber evidence="3">1.14.12.17</ecNumber>
    </submittedName>
</protein>
<dbReference type="InterPro" id="IPR000971">
    <property type="entry name" value="Globin"/>
</dbReference>
<name>A0A7Z0VKR5_9GAMM</name>
<dbReference type="Gene3D" id="1.10.490.10">
    <property type="entry name" value="Globins"/>
    <property type="match status" value="1"/>
</dbReference>
<dbReference type="SUPFAM" id="SSF46458">
    <property type="entry name" value="Globin-like"/>
    <property type="match status" value="1"/>
</dbReference>
<evidence type="ECO:0000313" key="3">
    <source>
        <dbReference type="EMBL" id="ODJ87423.1"/>
    </source>
</evidence>
<dbReference type="Pfam" id="PF00042">
    <property type="entry name" value="Globin"/>
    <property type="match status" value="1"/>
</dbReference>
<sequence>MNQHNLEIFNRSLQRVTSSPAFFDCFYDNFINQSDEISRFFKNRDMAQLKKKLRETLFMLAETAEGRPGLTLYIEMLGRIHKRLNVQRKHFNMWEEALLEAVKIYDDEYDDEVLAAWLYVIDEVIETMFSALEEARLKAS</sequence>